<dbReference type="Proteomes" id="UP001301958">
    <property type="component" value="Unassembled WGS sequence"/>
</dbReference>
<reference evidence="2" key="1">
    <citation type="journal article" date="2023" name="Mol. Phylogenet. Evol.">
        <title>Genome-scale phylogeny and comparative genomics of the fungal order Sordariales.</title>
        <authorList>
            <person name="Hensen N."/>
            <person name="Bonometti L."/>
            <person name="Westerberg I."/>
            <person name="Brannstrom I.O."/>
            <person name="Guillou S."/>
            <person name="Cros-Aarteil S."/>
            <person name="Calhoun S."/>
            <person name="Haridas S."/>
            <person name="Kuo A."/>
            <person name="Mondo S."/>
            <person name="Pangilinan J."/>
            <person name="Riley R."/>
            <person name="LaButti K."/>
            <person name="Andreopoulos B."/>
            <person name="Lipzen A."/>
            <person name="Chen C."/>
            <person name="Yan M."/>
            <person name="Daum C."/>
            <person name="Ng V."/>
            <person name="Clum A."/>
            <person name="Steindorff A."/>
            <person name="Ohm R.A."/>
            <person name="Martin F."/>
            <person name="Silar P."/>
            <person name="Natvig D.O."/>
            <person name="Lalanne C."/>
            <person name="Gautier V."/>
            <person name="Ament-Velasquez S.L."/>
            <person name="Kruys A."/>
            <person name="Hutchinson M.I."/>
            <person name="Powell A.J."/>
            <person name="Barry K."/>
            <person name="Miller A.N."/>
            <person name="Grigoriev I.V."/>
            <person name="Debuchy R."/>
            <person name="Gladieux P."/>
            <person name="Hiltunen Thoren M."/>
            <person name="Johannesson H."/>
        </authorList>
    </citation>
    <scope>NUCLEOTIDE SEQUENCE</scope>
    <source>
        <strain evidence="2">CBS 990.96</strain>
    </source>
</reference>
<sequence length="289" mass="31941">MATASSAMTPDFEVKFLLDSSVVLSSAGKPTDAIRSALSLADKTIKINVQFLDTPAKELYNAGWSPRVRKVEGKAGWELTYKKRYPIGNDGNPSTDDIANTLLVALGDGFGASDSEYEAQVEWGFAKQTLSISRKKNVKKDSVEKKAMDLPDEEQSRKLLIGEAPGKFSNWQFEAWGTGLLKDGVVFGPVYAKRYEGKWEGTEVDVEVWPIKEKWGSEDLVNVVEVSFKSDSSIEAKEKHDALEVFLKENGWLVPQDSLKTQLIMDRYGPTGPQETEEEETGPSGYGAE</sequence>
<dbReference type="EMBL" id="MU865566">
    <property type="protein sequence ID" value="KAK4221262.1"/>
    <property type="molecule type" value="Genomic_DNA"/>
</dbReference>
<evidence type="ECO:0008006" key="4">
    <source>
        <dbReference type="Google" id="ProtNLM"/>
    </source>
</evidence>
<organism evidence="2 3">
    <name type="scientific">Podospora fimiseda</name>
    <dbReference type="NCBI Taxonomy" id="252190"/>
    <lineage>
        <taxon>Eukaryota</taxon>
        <taxon>Fungi</taxon>
        <taxon>Dikarya</taxon>
        <taxon>Ascomycota</taxon>
        <taxon>Pezizomycotina</taxon>
        <taxon>Sordariomycetes</taxon>
        <taxon>Sordariomycetidae</taxon>
        <taxon>Sordariales</taxon>
        <taxon>Podosporaceae</taxon>
        <taxon>Podospora</taxon>
    </lineage>
</organism>
<evidence type="ECO:0000313" key="2">
    <source>
        <dbReference type="EMBL" id="KAK4221262.1"/>
    </source>
</evidence>
<dbReference type="Gene3D" id="2.40.320.10">
    <property type="entry name" value="Hypothetical Protein Pfu-838710-001"/>
    <property type="match status" value="1"/>
</dbReference>
<feature type="region of interest" description="Disordered" evidence="1">
    <location>
        <begin position="264"/>
        <end position="289"/>
    </location>
</feature>
<reference evidence="2" key="2">
    <citation type="submission" date="2023-05" db="EMBL/GenBank/DDBJ databases">
        <authorList>
            <consortium name="Lawrence Berkeley National Laboratory"/>
            <person name="Steindorff A."/>
            <person name="Hensen N."/>
            <person name="Bonometti L."/>
            <person name="Westerberg I."/>
            <person name="Brannstrom I.O."/>
            <person name="Guillou S."/>
            <person name="Cros-Aarteil S."/>
            <person name="Calhoun S."/>
            <person name="Haridas S."/>
            <person name="Kuo A."/>
            <person name="Mondo S."/>
            <person name="Pangilinan J."/>
            <person name="Riley R."/>
            <person name="Labutti K."/>
            <person name="Andreopoulos B."/>
            <person name="Lipzen A."/>
            <person name="Chen C."/>
            <person name="Yanf M."/>
            <person name="Daum C."/>
            <person name="Ng V."/>
            <person name="Clum A."/>
            <person name="Ohm R."/>
            <person name="Martin F."/>
            <person name="Silar P."/>
            <person name="Natvig D."/>
            <person name="Lalanne C."/>
            <person name="Gautier V."/>
            <person name="Ament-Velasquez S.L."/>
            <person name="Kruys A."/>
            <person name="Hutchinson M.I."/>
            <person name="Powell A.J."/>
            <person name="Barry K."/>
            <person name="Miller A.N."/>
            <person name="Grigoriev I.V."/>
            <person name="Debuchy R."/>
            <person name="Gladieux P."/>
            <person name="Thoren M.H."/>
            <person name="Johannesson H."/>
        </authorList>
    </citation>
    <scope>NUCLEOTIDE SEQUENCE</scope>
    <source>
        <strain evidence="2">CBS 990.96</strain>
    </source>
</reference>
<accession>A0AAN6YRS9</accession>
<protein>
    <recommendedName>
        <fullName evidence="4">CYTH domain-containing protein</fullName>
    </recommendedName>
</protein>
<gene>
    <name evidence="2" type="ORF">QBC38DRAFT_137299</name>
</gene>
<comment type="caution">
    <text evidence="2">The sequence shown here is derived from an EMBL/GenBank/DDBJ whole genome shotgun (WGS) entry which is preliminary data.</text>
</comment>
<dbReference type="AlphaFoldDB" id="A0AAN6YRS9"/>
<evidence type="ECO:0000256" key="1">
    <source>
        <dbReference type="SAM" id="MobiDB-lite"/>
    </source>
</evidence>
<evidence type="ECO:0000313" key="3">
    <source>
        <dbReference type="Proteomes" id="UP001301958"/>
    </source>
</evidence>
<name>A0AAN6YRS9_9PEZI</name>
<proteinExistence type="predicted"/>
<keyword evidence="3" id="KW-1185">Reference proteome</keyword>